<comment type="caution">
    <text evidence="15">The sequence shown here is derived from an EMBL/GenBank/DDBJ whole genome shotgun (WGS) entry which is preliminary data.</text>
</comment>
<keyword evidence="5 11" id="KW-0732">Signal</keyword>
<comment type="similarity">
    <text evidence="1 9 10">Belongs to the peptidase S8 family.</text>
</comment>
<keyword evidence="7 9" id="KW-0720">Serine protease</keyword>
<dbReference type="InterPro" id="IPR003137">
    <property type="entry name" value="PA_domain"/>
</dbReference>
<protein>
    <submittedName>
        <fullName evidence="15">Subtilisin-like protein</fullName>
    </submittedName>
</protein>
<feature type="active site" description="Charge relay system" evidence="8 9">
    <location>
        <position position="166"/>
    </location>
</feature>
<keyword evidence="3" id="KW-0964">Secreted</keyword>
<dbReference type="GO" id="GO:0006508">
    <property type="term" value="P:proteolysis"/>
    <property type="evidence" value="ECO:0007669"/>
    <property type="project" value="UniProtKB-KW"/>
</dbReference>
<keyword evidence="2" id="KW-0134">Cell wall</keyword>
<dbReference type="Pfam" id="PF02225">
    <property type="entry name" value="PA"/>
    <property type="match status" value="1"/>
</dbReference>
<dbReference type="InterPro" id="IPR010259">
    <property type="entry name" value="S8pro/Inhibitor_I9"/>
</dbReference>
<accession>A0A1Y1WNJ4</accession>
<dbReference type="SUPFAM" id="SSF52025">
    <property type="entry name" value="PA domain"/>
    <property type="match status" value="1"/>
</dbReference>
<dbReference type="Pfam" id="PF05922">
    <property type="entry name" value="Inhibitor_I9"/>
    <property type="match status" value="1"/>
</dbReference>
<dbReference type="InterPro" id="IPR050131">
    <property type="entry name" value="Peptidase_S8_subtilisin-like"/>
</dbReference>
<dbReference type="PROSITE" id="PS00137">
    <property type="entry name" value="SUBTILASE_HIS"/>
    <property type="match status" value="1"/>
</dbReference>
<feature type="chain" id="PRO_5013390721" evidence="11">
    <location>
        <begin position="23"/>
        <end position="895"/>
    </location>
</feature>
<dbReference type="InterPro" id="IPR000209">
    <property type="entry name" value="Peptidase_S8/S53_dom"/>
</dbReference>
<proteinExistence type="inferred from homology"/>
<dbReference type="STRING" id="61395.A0A1Y1WNJ4"/>
<gene>
    <name evidence="15" type="ORF">DL89DRAFT_264642</name>
</gene>
<evidence type="ECO:0000256" key="4">
    <source>
        <dbReference type="ARBA" id="ARBA00022670"/>
    </source>
</evidence>
<dbReference type="GO" id="GO:0004252">
    <property type="term" value="F:serine-type endopeptidase activity"/>
    <property type="evidence" value="ECO:0007669"/>
    <property type="project" value="UniProtKB-UniRule"/>
</dbReference>
<evidence type="ECO:0000259" key="14">
    <source>
        <dbReference type="Pfam" id="PF05922"/>
    </source>
</evidence>
<evidence type="ECO:0000256" key="11">
    <source>
        <dbReference type="SAM" id="SignalP"/>
    </source>
</evidence>
<dbReference type="InterPro" id="IPR015500">
    <property type="entry name" value="Peptidase_S8_subtilisin-rel"/>
</dbReference>
<feature type="active site" description="Charge relay system" evidence="8 9">
    <location>
        <position position="534"/>
    </location>
</feature>
<evidence type="ECO:0000313" key="15">
    <source>
        <dbReference type="EMBL" id="ORX74868.1"/>
    </source>
</evidence>
<dbReference type="GeneID" id="63802981"/>
<dbReference type="InterPro" id="IPR034187">
    <property type="entry name" value="Peptidases_S8_5"/>
</dbReference>
<dbReference type="InterPro" id="IPR046450">
    <property type="entry name" value="PA_dom_sf"/>
</dbReference>
<sequence>MKFTSSILLLTFVCLSQPSAHAAGVDIQAAIQKVMQYPSGVNVKAGSYIVELDGTPGNTNIQAITNSVASSFTSNFAPSAPKFTIGKHFTELFNGFTLHANKDFDPIQIASIPGVKRVWPNRIRKLQYQASPTNITYPYLHHATGVDAVVQNLGFTGKGVKIGVIDSGVDFNHPELGNCWKTFGCMWQFGADLVGDDFNPNDPVPVVKPGPHPMDCMGHGTHVAGIIAGQGPQVIGVAQDATMGMYRVFGCPKNGTEPTTSDEFIIAGVEAAYKEGADIISLSLGGGGWPEDPTSVACSNMVKKGIIVVVANGNDGDAGLFTAGSPGLGHGVISVGSVDNWNITGNAIDVVSGAGTKKLLASTPANGDFPFVFENNVPLVTVVDSANSKLGCATISQDLKGKVALIQRGNCTFNEKAANAQAAGAAGVIVYNNAPGMMSPSVTDPSVTIPVVIITQEDGAYAVSALASGNVTVKAPKSNVATVPATTGGEMSDFSSYGPSPELDIAPIVSAPGGNIYSTYPLKLGGYISMSGTSMATPYISGTAALFKQAHPKYSVDQLRQALSTTAKPRSDKTTGKNIHPYWSGSGLVNIFDAINSRVEFSPSALALNNTMSGPLSSVFGSMMGYFPRWSVRRVSIKNTDPHKAARISFSNSVADSLTPWAADGTFNPKPRVWPADTTAQTGWSTMPQAYAPELHSNNLVGPGQTRNIAVVITAPYGLKDSERWFYGGFLNFTMSWGDKSNGASSFVIPYAGFNGNYRQLDVLADPSEGFPLLADASGNVTTAPVTEKTPQVFNFRLELPSRLVSITLQDSKKKTMGYLPGGYLEYVSRNLQTPETFMYSAVANGTVFKDTLMTQRVKVPAGQYQINLNALRPLGNPKNPKDYQAWISPAISFA</sequence>
<keyword evidence="6 9" id="KW-0378">Hydrolase</keyword>
<evidence type="ECO:0000256" key="6">
    <source>
        <dbReference type="ARBA" id="ARBA00022801"/>
    </source>
</evidence>
<evidence type="ECO:0000256" key="8">
    <source>
        <dbReference type="PIRSR" id="PIRSR615500-1"/>
    </source>
</evidence>
<evidence type="ECO:0000256" key="1">
    <source>
        <dbReference type="ARBA" id="ARBA00011073"/>
    </source>
</evidence>
<evidence type="ECO:0000256" key="10">
    <source>
        <dbReference type="RuleBase" id="RU003355"/>
    </source>
</evidence>
<evidence type="ECO:0000256" key="5">
    <source>
        <dbReference type="ARBA" id="ARBA00022729"/>
    </source>
</evidence>
<evidence type="ECO:0000256" key="3">
    <source>
        <dbReference type="ARBA" id="ARBA00022525"/>
    </source>
</evidence>
<reference evidence="15 16" key="1">
    <citation type="submission" date="2016-07" db="EMBL/GenBank/DDBJ databases">
        <title>Pervasive Adenine N6-methylation of Active Genes in Fungi.</title>
        <authorList>
            <consortium name="DOE Joint Genome Institute"/>
            <person name="Mondo S.J."/>
            <person name="Dannebaum R.O."/>
            <person name="Kuo R.C."/>
            <person name="Labutti K."/>
            <person name="Haridas S."/>
            <person name="Kuo A."/>
            <person name="Salamov A."/>
            <person name="Ahrendt S.R."/>
            <person name="Lipzen A."/>
            <person name="Sullivan W."/>
            <person name="Andreopoulos W.B."/>
            <person name="Clum A."/>
            <person name="Lindquist E."/>
            <person name="Daum C."/>
            <person name="Ramamoorthy G.K."/>
            <person name="Gryganskyi A."/>
            <person name="Culley D."/>
            <person name="Magnuson J.K."/>
            <person name="James T.Y."/>
            <person name="O'Malley M.A."/>
            <person name="Stajich J.E."/>
            <person name="Spatafora J.W."/>
            <person name="Visel A."/>
            <person name="Grigoriev I.V."/>
        </authorList>
    </citation>
    <scope>NUCLEOTIDE SEQUENCE [LARGE SCALE GENOMIC DNA]</scope>
    <source>
        <strain evidence="15 16">ATCC 12442</strain>
    </source>
</reference>
<dbReference type="CDD" id="cd07489">
    <property type="entry name" value="Peptidases_S8_5"/>
    <property type="match status" value="1"/>
</dbReference>
<feature type="domain" description="Inhibitor I9" evidence="14">
    <location>
        <begin position="47"/>
        <end position="127"/>
    </location>
</feature>
<evidence type="ECO:0000259" key="12">
    <source>
        <dbReference type="Pfam" id="PF00082"/>
    </source>
</evidence>
<dbReference type="InterPro" id="IPR022398">
    <property type="entry name" value="Peptidase_S8_His-AS"/>
</dbReference>
<dbReference type="Gene3D" id="3.40.50.200">
    <property type="entry name" value="Peptidase S8/S53 domain"/>
    <property type="match status" value="1"/>
</dbReference>
<dbReference type="PROSITE" id="PS00138">
    <property type="entry name" value="SUBTILASE_SER"/>
    <property type="match status" value="1"/>
</dbReference>
<dbReference type="InterPro" id="IPR036852">
    <property type="entry name" value="Peptidase_S8/S53_dom_sf"/>
</dbReference>
<dbReference type="PROSITE" id="PS00136">
    <property type="entry name" value="SUBTILASE_ASP"/>
    <property type="match status" value="1"/>
</dbReference>
<dbReference type="Pfam" id="PF00082">
    <property type="entry name" value="Peptidase_S8"/>
    <property type="match status" value="1"/>
</dbReference>
<organism evidence="15 16">
    <name type="scientific">Linderina pennispora</name>
    <dbReference type="NCBI Taxonomy" id="61395"/>
    <lineage>
        <taxon>Eukaryota</taxon>
        <taxon>Fungi</taxon>
        <taxon>Fungi incertae sedis</taxon>
        <taxon>Zoopagomycota</taxon>
        <taxon>Kickxellomycotina</taxon>
        <taxon>Kickxellomycetes</taxon>
        <taxon>Kickxellales</taxon>
        <taxon>Kickxellaceae</taxon>
        <taxon>Linderina</taxon>
    </lineage>
</organism>
<dbReference type="EMBL" id="MCFD01000001">
    <property type="protein sequence ID" value="ORX74868.1"/>
    <property type="molecule type" value="Genomic_DNA"/>
</dbReference>
<name>A0A1Y1WNJ4_9FUNG</name>
<feature type="domain" description="PA" evidence="13">
    <location>
        <begin position="378"/>
        <end position="460"/>
    </location>
</feature>
<dbReference type="GO" id="GO:0005615">
    <property type="term" value="C:extracellular space"/>
    <property type="evidence" value="ECO:0007669"/>
    <property type="project" value="TreeGrafter"/>
</dbReference>
<evidence type="ECO:0000256" key="9">
    <source>
        <dbReference type="PROSITE-ProRule" id="PRU01240"/>
    </source>
</evidence>
<feature type="domain" description="Peptidase S8/S53" evidence="12">
    <location>
        <begin position="157"/>
        <end position="572"/>
    </location>
</feature>
<dbReference type="PROSITE" id="PS51892">
    <property type="entry name" value="SUBTILASE"/>
    <property type="match status" value="1"/>
</dbReference>
<dbReference type="PRINTS" id="PR00723">
    <property type="entry name" value="SUBTILISIN"/>
</dbReference>
<evidence type="ECO:0000259" key="13">
    <source>
        <dbReference type="Pfam" id="PF02225"/>
    </source>
</evidence>
<dbReference type="AlphaFoldDB" id="A0A1Y1WNJ4"/>
<dbReference type="RefSeq" id="XP_040748079.1">
    <property type="nucleotide sequence ID" value="XM_040886333.1"/>
</dbReference>
<dbReference type="OrthoDB" id="10256524at2759"/>
<dbReference type="Proteomes" id="UP000193922">
    <property type="component" value="Unassembled WGS sequence"/>
</dbReference>
<feature type="active site" description="Charge relay system" evidence="8 9">
    <location>
        <position position="219"/>
    </location>
</feature>
<dbReference type="PANTHER" id="PTHR43806">
    <property type="entry name" value="PEPTIDASE S8"/>
    <property type="match status" value="1"/>
</dbReference>
<evidence type="ECO:0000256" key="2">
    <source>
        <dbReference type="ARBA" id="ARBA00022512"/>
    </source>
</evidence>
<dbReference type="Gene3D" id="3.50.30.30">
    <property type="match status" value="1"/>
</dbReference>
<evidence type="ECO:0000256" key="7">
    <source>
        <dbReference type="ARBA" id="ARBA00022825"/>
    </source>
</evidence>
<dbReference type="PANTHER" id="PTHR43806:SF66">
    <property type="entry name" value="SERIN ENDOPEPTIDASE"/>
    <property type="match status" value="1"/>
</dbReference>
<keyword evidence="16" id="KW-1185">Reference proteome</keyword>
<dbReference type="InterPro" id="IPR023828">
    <property type="entry name" value="Peptidase_S8_Ser-AS"/>
</dbReference>
<evidence type="ECO:0000313" key="16">
    <source>
        <dbReference type="Proteomes" id="UP000193922"/>
    </source>
</evidence>
<feature type="signal peptide" evidence="11">
    <location>
        <begin position="1"/>
        <end position="22"/>
    </location>
</feature>
<keyword evidence="4 9" id="KW-0645">Protease</keyword>
<dbReference type="SUPFAM" id="SSF52743">
    <property type="entry name" value="Subtilisin-like"/>
    <property type="match status" value="1"/>
</dbReference>
<dbReference type="InterPro" id="IPR023827">
    <property type="entry name" value="Peptidase_S8_Asp-AS"/>
</dbReference>